<evidence type="ECO:0000256" key="3">
    <source>
        <dbReference type="ARBA" id="ARBA00022679"/>
    </source>
</evidence>
<dbReference type="Gene3D" id="3.90.1150.10">
    <property type="entry name" value="Aspartate Aminotransferase, domain 1"/>
    <property type="match status" value="1"/>
</dbReference>
<keyword evidence="7" id="KW-1185">Reference proteome</keyword>
<dbReference type="InterPro" id="IPR015421">
    <property type="entry name" value="PyrdxlP-dep_Trfase_major"/>
</dbReference>
<reference evidence="6 7" key="1">
    <citation type="submission" date="2017-06" db="EMBL/GenBank/DDBJ databases">
        <authorList>
            <person name="Kim H.J."/>
            <person name="Triplett B.A."/>
        </authorList>
    </citation>
    <scope>NUCLEOTIDE SEQUENCE [LARGE SCALE GENOMIC DNA]</scope>
    <source>
        <strain evidence="6 7">DSM 19307</strain>
    </source>
</reference>
<sequence>MNNYQKALEERKQQHLLRTLPLPPEGIDFYTNDYLGLAQSQSLSLAIEDECRNAPKLNGATGSRLLGGNSEYAEQVEQEIAEFHQAESALIYSSGYMANLGLISSLATKETTFICDELIHASLIDGVRLGHAKKIRFKHNDLEDFTDKLKKAEGQIIVLVESVYSMDGDICPLKEVADLCHKNESLLIVDEAHAFGVYGEDGEGLVQNLGLQDRVFARIMTFGKAPGIHGAAVVGPKWLKDYQINFSRSMIFSTAPSNHHFASIAAMYSHISKCVPDRNELKENVEYFVQKRKESNGQWIDSESQIQSLIVPGNKEVIDLAEKLKEVGINALPIRRPSVAEGKERIRFCLHSYNTKEEIDLLFKEL</sequence>
<name>A0A239F3Y9_EKHLU</name>
<dbReference type="GO" id="GO:0016740">
    <property type="term" value="F:transferase activity"/>
    <property type="evidence" value="ECO:0007669"/>
    <property type="project" value="UniProtKB-KW"/>
</dbReference>
<comment type="cofactor">
    <cofactor evidence="1">
        <name>pyridoxal 5'-phosphate</name>
        <dbReference type="ChEBI" id="CHEBI:597326"/>
    </cofactor>
</comment>
<evidence type="ECO:0000259" key="5">
    <source>
        <dbReference type="Pfam" id="PF00155"/>
    </source>
</evidence>
<keyword evidence="4" id="KW-0663">Pyridoxal phosphate</keyword>
<organism evidence="6 7">
    <name type="scientific">Ekhidna lutea</name>
    <dbReference type="NCBI Taxonomy" id="447679"/>
    <lineage>
        <taxon>Bacteria</taxon>
        <taxon>Pseudomonadati</taxon>
        <taxon>Bacteroidota</taxon>
        <taxon>Cytophagia</taxon>
        <taxon>Cytophagales</taxon>
        <taxon>Reichenbachiellaceae</taxon>
        <taxon>Ekhidna</taxon>
    </lineage>
</organism>
<evidence type="ECO:0000313" key="7">
    <source>
        <dbReference type="Proteomes" id="UP000198393"/>
    </source>
</evidence>
<proteinExistence type="inferred from homology"/>
<dbReference type="Gene3D" id="3.40.640.10">
    <property type="entry name" value="Type I PLP-dependent aspartate aminotransferase-like (Major domain)"/>
    <property type="match status" value="1"/>
</dbReference>
<dbReference type="AlphaFoldDB" id="A0A239F3Y9"/>
<dbReference type="RefSeq" id="WP_245811200.1">
    <property type="nucleotide sequence ID" value="NZ_FZPD01000001.1"/>
</dbReference>
<dbReference type="Proteomes" id="UP000198393">
    <property type="component" value="Unassembled WGS sequence"/>
</dbReference>
<dbReference type="PANTHER" id="PTHR13693">
    <property type="entry name" value="CLASS II AMINOTRANSFERASE/8-AMINO-7-OXONONANOATE SYNTHASE"/>
    <property type="match status" value="1"/>
</dbReference>
<accession>A0A239F3Y9</accession>
<dbReference type="PANTHER" id="PTHR13693:SF77">
    <property type="entry name" value="8-AMINO-7-OXONONANOATE SYNTHASE"/>
    <property type="match status" value="1"/>
</dbReference>
<dbReference type="InterPro" id="IPR004839">
    <property type="entry name" value="Aminotransferase_I/II_large"/>
</dbReference>
<evidence type="ECO:0000313" key="6">
    <source>
        <dbReference type="EMBL" id="SNS51557.1"/>
    </source>
</evidence>
<dbReference type="InterPro" id="IPR015422">
    <property type="entry name" value="PyrdxlP-dep_Trfase_small"/>
</dbReference>
<keyword evidence="3" id="KW-0808">Transferase</keyword>
<evidence type="ECO:0000256" key="4">
    <source>
        <dbReference type="ARBA" id="ARBA00022898"/>
    </source>
</evidence>
<dbReference type="EMBL" id="FZPD01000001">
    <property type="protein sequence ID" value="SNS51557.1"/>
    <property type="molecule type" value="Genomic_DNA"/>
</dbReference>
<evidence type="ECO:0000256" key="1">
    <source>
        <dbReference type="ARBA" id="ARBA00001933"/>
    </source>
</evidence>
<dbReference type="SUPFAM" id="SSF53383">
    <property type="entry name" value="PLP-dependent transferases"/>
    <property type="match status" value="1"/>
</dbReference>
<dbReference type="InterPro" id="IPR015424">
    <property type="entry name" value="PyrdxlP-dep_Trfase"/>
</dbReference>
<feature type="domain" description="Aminotransferase class I/classII large" evidence="5">
    <location>
        <begin position="26"/>
        <end position="362"/>
    </location>
</feature>
<gene>
    <name evidence="6" type="ORF">SAMN05421640_0477</name>
</gene>
<comment type="similarity">
    <text evidence="2">Belongs to the class-II pyridoxal-phosphate-dependent aminotransferase family. BioF subfamily.</text>
</comment>
<dbReference type="InterPro" id="IPR050087">
    <property type="entry name" value="AON_synthase_class-II"/>
</dbReference>
<dbReference type="Pfam" id="PF00155">
    <property type="entry name" value="Aminotran_1_2"/>
    <property type="match status" value="1"/>
</dbReference>
<protein>
    <submittedName>
        <fullName evidence="6">8-amino-7-oxononanoate synthase</fullName>
    </submittedName>
</protein>
<dbReference type="GO" id="GO:0030170">
    <property type="term" value="F:pyridoxal phosphate binding"/>
    <property type="evidence" value="ECO:0007669"/>
    <property type="project" value="InterPro"/>
</dbReference>
<evidence type="ECO:0000256" key="2">
    <source>
        <dbReference type="ARBA" id="ARBA00010008"/>
    </source>
</evidence>